<sequence length="92" mass="10240">MRGAKEKIANGAVIVKMEERRGKISAGCAGERIKVVSFMYLWHAWQDMAICLIGDLINFMVFNGPVGELEKVNMGRMLDGCVMMGTWRGDVT</sequence>
<evidence type="ECO:0000313" key="2">
    <source>
        <dbReference type="Proteomes" id="UP001168821"/>
    </source>
</evidence>
<reference evidence="1" key="1">
    <citation type="journal article" date="2023" name="G3 (Bethesda)">
        <title>Whole genome assemblies of Zophobas morio and Tenebrio molitor.</title>
        <authorList>
            <person name="Kaur S."/>
            <person name="Stinson S.A."/>
            <person name="diCenzo G.C."/>
        </authorList>
    </citation>
    <scope>NUCLEOTIDE SEQUENCE</scope>
    <source>
        <strain evidence="1">QUZm001</strain>
    </source>
</reference>
<gene>
    <name evidence="1" type="ORF">Zmor_024630</name>
</gene>
<dbReference type="AlphaFoldDB" id="A0AA38I583"/>
<name>A0AA38I583_9CUCU</name>
<accession>A0AA38I583</accession>
<protein>
    <submittedName>
        <fullName evidence="1">Uncharacterized protein</fullName>
    </submittedName>
</protein>
<organism evidence="1 2">
    <name type="scientific">Zophobas morio</name>
    <dbReference type="NCBI Taxonomy" id="2755281"/>
    <lineage>
        <taxon>Eukaryota</taxon>
        <taxon>Metazoa</taxon>
        <taxon>Ecdysozoa</taxon>
        <taxon>Arthropoda</taxon>
        <taxon>Hexapoda</taxon>
        <taxon>Insecta</taxon>
        <taxon>Pterygota</taxon>
        <taxon>Neoptera</taxon>
        <taxon>Endopterygota</taxon>
        <taxon>Coleoptera</taxon>
        <taxon>Polyphaga</taxon>
        <taxon>Cucujiformia</taxon>
        <taxon>Tenebrionidae</taxon>
        <taxon>Zophobas</taxon>
    </lineage>
</organism>
<proteinExistence type="predicted"/>
<comment type="caution">
    <text evidence="1">The sequence shown here is derived from an EMBL/GenBank/DDBJ whole genome shotgun (WGS) entry which is preliminary data.</text>
</comment>
<keyword evidence="2" id="KW-1185">Reference proteome</keyword>
<evidence type="ECO:0000313" key="1">
    <source>
        <dbReference type="EMBL" id="KAJ3647084.1"/>
    </source>
</evidence>
<dbReference type="Proteomes" id="UP001168821">
    <property type="component" value="Unassembled WGS sequence"/>
</dbReference>
<dbReference type="EMBL" id="JALNTZ010000007">
    <property type="protein sequence ID" value="KAJ3647084.1"/>
    <property type="molecule type" value="Genomic_DNA"/>
</dbReference>